<dbReference type="GO" id="GO:0016757">
    <property type="term" value="F:glycosyltransferase activity"/>
    <property type="evidence" value="ECO:0007669"/>
    <property type="project" value="TreeGrafter"/>
</dbReference>
<name>A0A2S5BFB5_9BASI</name>
<dbReference type="GO" id="GO:0005737">
    <property type="term" value="C:cytoplasm"/>
    <property type="evidence" value="ECO:0007669"/>
    <property type="project" value="TreeGrafter"/>
</dbReference>
<dbReference type="CDD" id="cd00229">
    <property type="entry name" value="SGNH_hydrolase"/>
    <property type="match status" value="1"/>
</dbReference>
<comment type="caution">
    <text evidence="6">The sequence shown here is derived from an EMBL/GenBank/DDBJ whole genome shotgun (WGS) entry which is preliminary data.</text>
</comment>
<dbReference type="Gene3D" id="3.40.50.1110">
    <property type="entry name" value="SGNH hydrolase"/>
    <property type="match status" value="1"/>
</dbReference>
<sequence>MRHRSLVHACTGVCTAMDRDSAEARLLSPVATSPKMIEKDAEDKYGARNDASSPRIPPRHRRKASLPGLKPRLSTLVRLGRFAGTFIVLIMLVMAGAICRLAGGKEMSAPDHKPGPWTQAAMERLGWKSGSDLVSSTYLSSRFCSSSDPTVRRIEERLANPPLPPYRMLAGTMERNEGKDLLEWLLYHISLGIDHFVLYDHDSDDNTVEKLLPFVELGWVTLIPFKEDSRWAQPRAFERFRDEWKEHAKWLFFFDIDEFVVQNSTALEEAQRDQVDFVDWFDRRYSQYGGVSFGRMSFTTNGHYTRPADGAMASYTVSRVIDRNFRAPKIASQARFMQKGGGDIHKQVYTDDMQLVDSLEHGGDDRLMAGGDYPVYLNHYWSKSWDECVGRIKQKAFPGSWREQMGLKFCLTEMPGTAEYAAVQHVEAAQLARFAPSIRLAVERFEKRYPPVDYNSLSVSILSLSGRSTKREDIAASGDVEAGSTLVIDSRGPPLGELEVMLVSREWKHYLPTYAAAGGGQLFDVPSDLVAQSAELVVRRTYAASPPPVRDPVSPCSIMGHTANQPDRKQLLELQEGVCKGVEPTSAYNLATATWPHPRLRDRTLFRQTIHVLPSTRPQTLPSLATTAASAAGGWHLEPFTSQAGPPAGDTSTRRYTPERCPSRFDVQYWSVCGSTADLEAEGIYRWTPAGTTSYRDFVLSAPEVSLCLLRGEGEPKEKLRILVVGDSVASHTYMTLGCLLDQAVPDLRADDHVRFRSFQYEMFDLVNSNLTESDWLQIFAWSADGQREDADDLPDVVVLNVGLWATTWASLASYELGLRLTARYLRSIVARSRSEGPGLRIIWRETTAVSPQEGQDPLYQINPRVEAFNEVAKKVLLDPRRDVASSWSWLNNALHGGDSSHGPGQGHGQLDSAIEWLPAYVMTRSRADKARDNAHMCPVVQGDLAEVAMRAICRPQEFGAVRK</sequence>
<dbReference type="STRING" id="741276.A0A2S5BFB5"/>
<keyword evidence="3 5" id="KW-1133">Transmembrane helix</keyword>
<evidence type="ECO:0000313" key="7">
    <source>
        <dbReference type="Proteomes" id="UP000237144"/>
    </source>
</evidence>
<comment type="subcellular location">
    <subcellularLocation>
        <location evidence="1">Membrane</location>
        <topology evidence="1">Single-pass membrane protein</topology>
    </subcellularLocation>
</comment>
<accession>A0A2S5BFB5</accession>
<dbReference type="GO" id="GO:0016020">
    <property type="term" value="C:membrane"/>
    <property type="evidence" value="ECO:0007669"/>
    <property type="project" value="UniProtKB-SubCell"/>
</dbReference>
<evidence type="ECO:0000256" key="5">
    <source>
        <dbReference type="SAM" id="Phobius"/>
    </source>
</evidence>
<protein>
    <recommendedName>
        <fullName evidence="8">Glycosyltransferase family 92 protein</fullName>
    </recommendedName>
</protein>
<dbReference type="Pfam" id="PF13704">
    <property type="entry name" value="Glyco_tranf_2_4"/>
    <property type="match status" value="1"/>
</dbReference>
<reference evidence="6 7" key="1">
    <citation type="journal article" date="2018" name="Front. Microbiol.">
        <title>Prospects for Fungal Bioremediation of Acidic Radioactive Waste Sites: Characterization and Genome Sequence of Rhodotorula taiwanensis MD1149.</title>
        <authorList>
            <person name="Tkavc R."/>
            <person name="Matrosova V.Y."/>
            <person name="Grichenko O.E."/>
            <person name="Gostincar C."/>
            <person name="Volpe R.P."/>
            <person name="Klimenkova P."/>
            <person name="Gaidamakova E.K."/>
            <person name="Zhou C.E."/>
            <person name="Stewart B.J."/>
            <person name="Lyman M.G."/>
            <person name="Malfatti S.A."/>
            <person name="Rubinfeld B."/>
            <person name="Courtot M."/>
            <person name="Singh J."/>
            <person name="Dalgard C.L."/>
            <person name="Hamilton T."/>
            <person name="Frey K.G."/>
            <person name="Gunde-Cimerman N."/>
            <person name="Dugan L."/>
            <person name="Daly M.J."/>
        </authorList>
    </citation>
    <scope>NUCLEOTIDE SEQUENCE [LARGE SCALE GENOMIC DNA]</scope>
    <source>
        <strain evidence="6 7">MD1149</strain>
    </source>
</reference>
<organism evidence="6 7">
    <name type="scientific">Rhodotorula taiwanensis</name>
    <dbReference type="NCBI Taxonomy" id="741276"/>
    <lineage>
        <taxon>Eukaryota</taxon>
        <taxon>Fungi</taxon>
        <taxon>Dikarya</taxon>
        <taxon>Basidiomycota</taxon>
        <taxon>Pucciniomycotina</taxon>
        <taxon>Microbotryomycetes</taxon>
        <taxon>Sporidiobolales</taxon>
        <taxon>Sporidiobolaceae</taxon>
        <taxon>Rhodotorula</taxon>
    </lineage>
</organism>
<keyword evidence="2 5" id="KW-0812">Transmembrane</keyword>
<dbReference type="SUPFAM" id="SSF52266">
    <property type="entry name" value="SGNH hydrolase"/>
    <property type="match status" value="1"/>
</dbReference>
<dbReference type="OrthoDB" id="2532393at2759"/>
<dbReference type="PANTHER" id="PTHR21461:SF69">
    <property type="entry name" value="GLYCOSYLTRANSFERASE FAMILY 92 PROTEIN"/>
    <property type="match status" value="1"/>
</dbReference>
<evidence type="ECO:0000256" key="3">
    <source>
        <dbReference type="ARBA" id="ARBA00022989"/>
    </source>
</evidence>
<evidence type="ECO:0000256" key="2">
    <source>
        <dbReference type="ARBA" id="ARBA00022692"/>
    </source>
</evidence>
<dbReference type="PANTHER" id="PTHR21461">
    <property type="entry name" value="GLYCOSYLTRANSFERASE FAMILY 92 PROTEIN"/>
    <property type="match status" value="1"/>
</dbReference>
<feature type="region of interest" description="Disordered" evidence="4">
    <location>
        <begin position="37"/>
        <end position="67"/>
    </location>
</feature>
<evidence type="ECO:0000313" key="6">
    <source>
        <dbReference type="EMBL" id="POY75451.1"/>
    </source>
</evidence>
<gene>
    <name evidence="6" type="ORF">BMF94_1523</name>
</gene>
<evidence type="ECO:0008006" key="8">
    <source>
        <dbReference type="Google" id="ProtNLM"/>
    </source>
</evidence>
<dbReference type="AlphaFoldDB" id="A0A2S5BFB5"/>
<dbReference type="Proteomes" id="UP000237144">
    <property type="component" value="Unassembled WGS sequence"/>
</dbReference>
<dbReference type="EMBL" id="PJQD01000015">
    <property type="protein sequence ID" value="POY75451.1"/>
    <property type="molecule type" value="Genomic_DNA"/>
</dbReference>
<keyword evidence="7" id="KW-1185">Reference proteome</keyword>
<feature type="compositionally biased region" description="Basic and acidic residues" evidence="4">
    <location>
        <begin position="37"/>
        <end position="47"/>
    </location>
</feature>
<proteinExistence type="predicted"/>
<dbReference type="InterPro" id="IPR036514">
    <property type="entry name" value="SGNH_hydro_sf"/>
</dbReference>
<feature type="transmembrane region" description="Helical" evidence="5">
    <location>
        <begin position="79"/>
        <end position="98"/>
    </location>
</feature>
<evidence type="ECO:0000256" key="1">
    <source>
        <dbReference type="ARBA" id="ARBA00004167"/>
    </source>
</evidence>
<keyword evidence="5" id="KW-0472">Membrane</keyword>
<evidence type="ECO:0000256" key="4">
    <source>
        <dbReference type="SAM" id="MobiDB-lite"/>
    </source>
</evidence>